<dbReference type="PANTHER" id="PTHR31286">
    <property type="entry name" value="GLYCINE-RICH CELL WALL STRUCTURAL PROTEIN 1.8-LIKE"/>
    <property type="match status" value="1"/>
</dbReference>
<evidence type="ECO:0000313" key="2">
    <source>
        <dbReference type="Proteomes" id="UP000075243"/>
    </source>
</evidence>
<dbReference type="EMBL" id="KQ483668">
    <property type="protein sequence ID" value="KYP43396.1"/>
    <property type="molecule type" value="Genomic_DNA"/>
</dbReference>
<dbReference type="InterPro" id="IPR040256">
    <property type="entry name" value="At4g02000-like"/>
</dbReference>
<organism evidence="1 2">
    <name type="scientific">Cajanus cajan</name>
    <name type="common">Pigeon pea</name>
    <name type="synonym">Cajanus indicus</name>
    <dbReference type="NCBI Taxonomy" id="3821"/>
    <lineage>
        <taxon>Eukaryota</taxon>
        <taxon>Viridiplantae</taxon>
        <taxon>Streptophyta</taxon>
        <taxon>Embryophyta</taxon>
        <taxon>Tracheophyta</taxon>
        <taxon>Spermatophyta</taxon>
        <taxon>Magnoliopsida</taxon>
        <taxon>eudicotyledons</taxon>
        <taxon>Gunneridae</taxon>
        <taxon>Pentapetalae</taxon>
        <taxon>rosids</taxon>
        <taxon>fabids</taxon>
        <taxon>Fabales</taxon>
        <taxon>Fabaceae</taxon>
        <taxon>Papilionoideae</taxon>
        <taxon>50 kb inversion clade</taxon>
        <taxon>NPAAA clade</taxon>
        <taxon>indigoferoid/millettioid clade</taxon>
        <taxon>Phaseoleae</taxon>
        <taxon>Cajanus</taxon>
    </lineage>
</organism>
<protein>
    <submittedName>
        <fullName evidence="1">Uncharacterized protein</fullName>
    </submittedName>
</protein>
<dbReference type="Proteomes" id="UP000075243">
    <property type="component" value="Unassembled WGS sequence"/>
</dbReference>
<reference evidence="1" key="1">
    <citation type="journal article" date="2012" name="Nat. Biotechnol.">
        <title>Draft genome sequence of pigeonpea (Cajanus cajan), an orphan legume crop of resource-poor farmers.</title>
        <authorList>
            <person name="Varshney R.K."/>
            <person name="Chen W."/>
            <person name="Li Y."/>
            <person name="Bharti A.K."/>
            <person name="Saxena R.K."/>
            <person name="Schlueter J.A."/>
            <person name="Donoghue M.T."/>
            <person name="Azam S."/>
            <person name="Fan G."/>
            <person name="Whaley A.M."/>
            <person name="Farmer A.D."/>
            <person name="Sheridan J."/>
            <person name="Iwata A."/>
            <person name="Tuteja R."/>
            <person name="Penmetsa R.V."/>
            <person name="Wu W."/>
            <person name="Upadhyaya H.D."/>
            <person name="Yang S.P."/>
            <person name="Shah T."/>
            <person name="Saxena K.B."/>
            <person name="Michael T."/>
            <person name="McCombie W.R."/>
            <person name="Yang B."/>
            <person name="Zhang G."/>
            <person name="Yang H."/>
            <person name="Wang J."/>
            <person name="Spillane C."/>
            <person name="Cook D.R."/>
            <person name="May G.D."/>
            <person name="Xu X."/>
            <person name="Jackson S.A."/>
        </authorList>
    </citation>
    <scope>NUCLEOTIDE SEQUENCE [LARGE SCALE GENOMIC DNA]</scope>
</reference>
<feature type="non-terminal residue" evidence="1">
    <location>
        <position position="1"/>
    </location>
</feature>
<dbReference type="PANTHER" id="PTHR31286:SF176">
    <property type="entry name" value="DUF4283 DOMAIN PROTEIN"/>
    <property type="match status" value="1"/>
</dbReference>
<dbReference type="AlphaFoldDB" id="A0A151RLE2"/>
<proteinExistence type="predicted"/>
<evidence type="ECO:0000313" key="1">
    <source>
        <dbReference type="EMBL" id="KYP43396.1"/>
    </source>
</evidence>
<dbReference type="Gramene" id="C.cajan_33649.t">
    <property type="protein sequence ID" value="C.cajan_33649.t"/>
    <property type="gene ID" value="C.cajan_33649"/>
</dbReference>
<name>A0A151RLE2_CAJCA</name>
<keyword evidence="2" id="KW-1185">Reference proteome</keyword>
<accession>A0A151RLE2</accession>
<sequence>GSWTLKPGVLRLFSWTSDFNPNNVCQSNTQCWMHIFGLPQEYWHLRVLFSITHVIRTPLSLDDTTMRHSFCDFACVLVNVNLKQKLRDQILVERIFCSSCQTIGHSLVDCKRTDRKSNPKVQQDVVWKPVP</sequence>
<gene>
    <name evidence="1" type="ORF">KK1_035169</name>
</gene>